<name>A0A170NJJ2_9CLOT</name>
<organism evidence="1 2">
    <name type="scientific">Clostridium ljungdahlii</name>
    <dbReference type="NCBI Taxonomy" id="1538"/>
    <lineage>
        <taxon>Bacteria</taxon>
        <taxon>Bacillati</taxon>
        <taxon>Bacillota</taxon>
        <taxon>Clostridia</taxon>
        <taxon>Eubacteriales</taxon>
        <taxon>Clostridiaceae</taxon>
        <taxon>Clostridium</taxon>
    </lineage>
</organism>
<sequence length="137" mass="15060">MSDTKIGVLSCSGEECLGGTISRLATRKMLEKLRKDNTVTLCLPLYLAGGEEERSFAKDYPVITIDGCSKCCAKRATEKYSGKVSDTVIVSNVLGEDAALSKIVSSKDLKKEHYQMVDKVADDICQKFDKITLEIEK</sequence>
<accession>A0A170NJJ2</accession>
<dbReference type="AlphaFoldDB" id="A0A170NJJ2"/>
<dbReference type="PATRIC" id="fig|1538.10.peg.73"/>
<proteinExistence type="predicted"/>
<protein>
    <submittedName>
        <fullName evidence="1">DGC domain protein</fullName>
    </submittedName>
</protein>
<evidence type="ECO:0000313" key="2">
    <source>
        <dbReference type="Proteomes" id="UP000077407"/>
    </source>
</evidence>
<dbReference type="EMBL" id="LITT01000011">
    <property type="protein sequence ID" value="OAA90271.1"/>
    <property type="molecule type" value="Genomic_DNA"/>
</dbReference>
<dbReference type="Proteomes" id="UP000077407">
    <property type="component" value="Unassembled WGS sequence"/>
</dbReference>
<dbReference type="InterPro" id="IPR014958">
    <property type="entry name" value="DGC"/>
</dbReference>
<reference evidence="1 2" key="1">
    <citation type="journal article" date="2015" name="Biotechnol. Bioeng.">
        <title>Genome sequence and phenotypic characterization of Caulobacter segnis.</title>
        <authorList>
            <person name="Patel S."/>
            <person name="Fletcher B."/>
            <person name="Scott D.C."/>
            <person name="Ely B."/>
        </authorList>
    </citation>
    <scope>NUCLEOTIDE SEQUENCE [LARGE SCALE GENOMIC DNA]</scope>
    <source>
        <strain evidence="1 2">ERI-2</strain>
    </source>
</reference>
<dbReference type="OrthoDB" id="1778230at2"/>
<dbReference type="Pfam" id="PF08859">
    <property type="entry name" value="DGC"/>
    <property type="match status" value="1"/>
</dbReference>
<dbReference type="RefSeq" id="WP_063554737.1">
    <property type="nucleotide sequence ID" value="NZ_LITT01000011.1"/>
</dbReference>
<evidence type="ECO:0000313" key="1">
    <source>
        <dbReference type="EMBL" id="OAA90271.1"/>
    </source>
</evidence>
<comment type="caution">
    <text evidence="1">The sequence shown here is derived from an EMBL/GenBank/DDBJ whole genome shotgun (WGS) entry which is preliminary data.</text>
</comment>
<gene>
    <name evidence="1" type="ORF">WY13_01174</name>
</gene>